<dbReference type="Pfam" id="PF01588">
    <property type="entry name" value="tRNA_bind"/>
    <property type="match status" value="1"/>
</dbReference>
<dbReference type="GO" id="GO:0000049">
    <property type="term" value="F:tRNA binding"/>
    <property type="evidence" value="ECO:0007669"/>
    <property type="project" value="UniProtKB-UniRule"/>
</dbReference>
<dbReference type="PANTHER" id="PTHR11586">
    <property type="entry name" value="TRNA-AMINOACYLATION COFACTOR ARC1 FAMILY MEMBER"/>
    <property type="match status" value="1"/>
</dbReference>
<name>A0AAW0NWB4_9GOBI</name>
<evidence type="ECO:0000256" key="4">
    <source>
        <dbReference type="PROSITE-ProRule" id="PRU00209"/>
    </source>
</evidence>
<dbReference type="AlphaFoldDB" id="A0AAW0NWB4"/>
<gene>
    <name evidence="8" type="ORF">WMY93_014733</name>
</gene>
<dbReference type="GO" id="GO:0006412">
    <property type="term" value="P:translation"/>
    <property type="evidence" value="ECO:0007669"/>
    <property type="project" value="UniProtKB-KW"/>
</dbReference>
<protein>
    <recommendedName>
        <fullName evidence="7">tRNA-binding domain-containing protein</fullName>
    </recommendedName>
</protein>
<feature type="coiled-coil region" evidence="5">
    <location>
        <begin position="51"/>
        <end position="78"/>
    </location>
</feature>
<dbReference type="EMBL" id="JBBPFD010000010">
    <property type="protein sequence ID" value="KAK7910049.1"/>
    <property type="molecule type" value="Genomic_DNA"/>
</dbReference>
<sequence length="309" mass="33810">MDKGDDIINPSFAAALMKLDPEDGAQIMDYIKTQALLSREKALLQSSVREQKKLLVENAKLKKDIEDLRVQLQDKQKRRLAKALFSPAPPPHQTNPASSSDSPANQTEASPLNQTAQERRDGQRKKRGERKVRSGTGSEQMLGVEPRLDVSRLDLRVGRVLSARSHAHSLSVQEVDVGEPAPRTVVSKLGTNVQLDQLPGAMVVLICNVKACKLRGVVSKARLVCCSQSKDCIELLTPPPGSTPGDKITFLNFPGEADKELPSKERVFERLQPDLCVDAKGVAQYKGCGFEVKGKGLCRAPTLINCSIR</sequence>
<proteinExistence type="predicted"/>
<feature type="region of interest" description="Disordered" evidence="6">
    <location>
        <begin position="84"/>
        <end position="145"/>
    </location>
</feature>
<dbReference type="PROSITE" id="PS50886">
    <property type="entry name" value="TRBD"/>
    <property type="match status" value="1"/>
</dbReference>
<dbReference type="SUPFAM" id="SSF50249">
    <property type="entry name" value="Nucleic acid-binding proteins"/>
    <property type="match status" value="1"/>
</dbReference>
<evidence type="ECO:0000259" key="7">
    <source>
        <dbReference type="PROSITE" id="PS50886"/>
    </source>
</evidence>
<evidence type="ECO:0000256" key="1">
    <source>
        <dbReference type="ARBA" id="ARBA00022555"/>
    </source>
</evidence>
<evidence type="ECO:0000256" key="5">
    <source>
        <dbReference type="SAM" id="Coils"/>
    </source>
</evidence>
<feature type="compositionally biased region" description="Polar residues" evidence="6">
    <location>
        <begin position="94"/>
        <end position="116"/>
    </location>
</feature>
<evidence type="ECO:0000256" key="3">
    <source>
        <dbReference type="ARBA" id="ARBA00022917"/>
    </source>
</evidence>
<evidence type="ECO:0000256" key="6">
    <source>
        <dbReference type="SAM" id="MobiDB-lite"/>
    </source>
</evidence>
<evidence type="ECO:0000256" key="2">
    <source>
        <dbReference type="ARBA" id="ARBA00022884"/>
    </source>
</evidence>
<accession>A0AAW0NWB4</accession>
<evidence type="ECO:0000313" key="8">
    <source>
        <dbReference type="EMBL" id="KAK7910049.1"/>
    </source>
</evidence>
<evidence type="ECO:0000313" key="9">
    <source>
        <dbReference type="Proteomes" id="UP001460270"/>
    </source>
</evidence>
<keyword evidence="9" id="KW-1185">Reference proteome</keyword>
<dbReference type="Proteomes" id="UP001460270">
    <property type="component" value="Unassembled WGS sequence"/>
</dbReference>
<keyword evidence="3" id="KW-0648">Protein biosynthesis</keyword>
<keyword evidence="1 4" id="KW-0820">tRNA-binding</keyword>
<keyword evidence="2 4" id="KW-0694">RNA-binding</keyword>
<dbReference type="InterPro" id="IPR012340">
    <property type="entry name" value="NA-bd_OB-fold"/>
</dbReference>
<dbReference type="PANTHER" id="PTHR11586:SF42">
    <property type="entry name" value="AMINOACYL TRNA SYNTHASE COMPLEX-INTERACTING MULTIFUNCTIONAL PROTEIN 1"/>
    <property type="match status" value="1"/>
</dbReference>
<dbReference type="InterPro" id="IPR051270">
    <property type="entry name" value="Tyrosine-tRNA_ligase_regulator"/>
</dbReference>
<dbReference type="InterPro" id="IPR002547">
    <property type="entry name" value="tRNA-bd_dom"/>
</dbReference>
<keyword evidence="5" id="KW-0175">Coiled coil</keyword>
<reference evidence="9" key="1">
    <citation type="submission" date="2024-04" db="EMBL/GenBank/DDBJ databases">
        <title>Salinicola lusitanus LLJ914,a marine bacterium isolated from the Okinawa Trough.</title>
        <authorList>
            <person name="Li J."/>
        </authorList>
    </citation>
    <scope>NUCLEOTIDE SEQUENCE [LARGE SCALE GENOMIC DNA]</scope>
</reference>
<comment type="caution">
    <text evidence="8">The sequence shown here is derived from an EMBL/GenBank/DDBJ whole genome shotgun (WGS) entry which is preliminary data.</text>
</comment>
<dbReference type="Gene3D" id="2.40.50.140">
    <property type="entry name" value="Nucleic acid-binding proteins"/>
    <property type="match status" value="1"/>
</dbReference>
<feature type="domain" description="TRNA-binding" evidence="7">
    <location>
        <begin position="149"/>
        <end position="249"/>
    </location>
</feature>
<organism evidence="8 9">
    <name type="scientific">Mugilogobius chulae</name>
    <name type="common">yellowstripe goby</name>
    <dbReference type="NCBI Taxonomy" id="88201"/>
    <lineage>
        <taxon>Eukaryota</taxon>
        <taxon>Metazoa</taxon>
        <taxon>Chordata</taxon>
        <taxon>Craniata</taxon>
        <taxon>Vertebrata</taxon>
        <taxon>Euteleostomi</taxon>
        <taxon>Actinopterygii</taxon>
        <taxon>Neopterygii</taxon>
        <taxon>Teleostei</taxon>
        <taxon>Neoteleostei</taxon>
        <taxon>Acanthomorphata</taxon>
        <taxon>Gobiaria</taxon>
        <taxon>Gobiiformes</taxon>
        <taxon>Gobioidei</taxon>
        <taxon>Gobiidae</taxon>
        <taxon>Gobionellinae</taxon>
        <taxon>Mugilogobius</taxon>
    </lineage>
</organism>